<evidence type="ECO:0008006" key="3">
    <source>
        <dbReference type="Google" id="ProtNLM"/>
    </source>
</evidence>
<sequence length="172" mass="18636">MDASCGAASVLRSTRELKAIHRDCTRKLVDLGLDKLTAVDDIRAVASRISGRDIQLLPYRLSGSGVHGMLVRTGLTDYVVFDSETTTMHREHIILHELSHVLCGHSAAGPTGAAEVLRRENYADRQEIEAETLASIMGQRVRRGAPQAISTSNVNLGRILASLRLEGNPATP</sequence>
<accession>A0A1A3HG23</accession>
<dbReference type="RefSeq" id="WP_064978668.1">
    <property type="nucleotide sequence ID" value="NZ_LZLC01000013.1"/>
</dbReference>
<protein>
    <recommendedName>
        <fullName evidence="3">IrrE N-terminal-like domain-containing protein</fullName>
    </recommendedName>
</protein>
<name>A0A1A3HG23_MYCMU</name>
<dbReference type="AlphaFoldDB" id="A0A1A3HG23"/>
<gene>
    <name evidence="1" type="ORF">A5630_00740</name>
</gene>
<dbReference type="Gene3D" id="1.10.10.2910">
    <property type="match status" value="1"/>
</dbReference>
<reference evidence="2" key="1">
    <citation type="submission" date="2016-06" db="EMBL/GenBank/DDBJ databases">
        <authorList>
            <person name="Sutton G."/>
            <person name="Brinkac L."/>
            <person name="Sanka R."/>
            <person name="Adams M."/>
            <person name="Lau E."/>
            <person name="Garcia-Basteiro A."/>
            <person name="Lopez-Varela E."/>
            <person name="Palencia S."/>
        </authorList>
    </citation>
    <scope>NUCLEOTIDE SEQUENCE [LARGE SCALE GENOMIC DNA]</scope>
    <source>
        <strain evidence="2">1127319.6</strain>
    </source>
</reference>
<dbReference type="EMBL" id="LZLC01000013">
    <property type="protein sequence ID" value="OBJ46531.1"/>
    <property type="molecule type" value="Genomic_DNA"/>
</dbReference>
<organism evidence="1 2">
    <name type="scientific">Mycolicibacterium mucogenicum</name>
    <name type="common">Mycobacterium mucogenicum</name>
    <dbReference type="NCBI Taxonomy" id="56689"/>
    <lineage>
        <taxon>Bacteria</taxon>
        <taxon>Bacillati</taxon>
        <taxon>Actinomycetota</taxon>
        <taxon>Actinomycetes</taxon>
        <taxon>Mycobacteriales</taxon>
        <taxon>Mycobacteriaceae</taxon>
        <taxon>Mycolicibacterium</taxon>
    </lineage>
</organism>
<proteinExistence type="predicted"/>
<comment type="caution">
    <text evidence="1">The sequence shown here is derived from an EMBL/GenBank/DDBJ whole genome shotgun (WGS) entry which is preliminary data.</text>
</comment>
<dbReference type="STRING" id="56689.GCA_001291445_02028"/>
<dbReference type="Proteomes" id="UP000093898">
    <property type="component" value="Unassembled WGS sequence"/>
</dbReference>
<dbReference type="OrthoDB" id="4144896at2"/>
<evidence type="ECO:0000313" key="1">
    <source>
        <dbReference type="EMBL" id="OBJ46531.1"/>
    </source>
</evidence>
<evidence type="ECO:0000313" key="2">
    <source>
        <dbReference type="Proteomes" id="UP000093898"/>
    </source>
</evidence>